<dbReference type="SUPFAM" id="SSF53474">
    <property type="entry name" value="alpha/beta-Hydrolases"/>
    <property type="match status" value="1"/>
</dbReference>
<dbReference type="Gene3D" id="3.40.50.1820">
    <property type="entry name" value="alpha/beta hydrolase"/>
    <property type="match status" value="1"/>
</dbReference>
<dbReference type="InterPro" id="IPR000639">
    <property type="entry name" value="Epox_hydrolase-like"/>
</dbReference>
<dbReference type="EMBL" id="BAAAYN010000006">
    <property type="protein sequence ID" value="GAA3383507.1"/>
    <property type="molecule type" value="Genomic_DNA"/>
</dbReference>
<evidence type="ECO:0000313" key="4">
    <source>
        <dbReference type="Proteomes" id="UP001501676"/>
    </source>
</evidence>
<evidence type="ECO:0000313" key="3">
    <source>
        <dbReference type="EMBL" id="GAA3383507.1"/>
    </source>
</evidence>
<dbReference type="InterPro" id="IPR000073">
    <property type="entry name" value="AB_hydrolase_1"/>
</dbReference>
<dbReference type="Pfam" id="PF00561">
    <property type="entry name" value="Abhydrolase_1"/>
    <property type="match status" value="1"/>
</dbReference>
<dbReference type="GO" id="GO:0016787">
    <property type="term" value="F:hydrolase activity"/>
    <property type="evidence" value="ECO:0007669"/>
    <property type="project" value="UniProtKB-KW"/>
</dbReference>
<dbReference type="PRINTS" id="PR00412">
    <property type="entry name" value="EPOXHYDRLASE"/>
</dbReference>
<organism evidence="3 4">
    <name type="scientific">Cryptosporangium minutisporangium</name>
    <dbReference type="NCBI Taxonomy" id="113569"/>
    <lineage>
        <taxon>Bacteria</taxon>
        <taxon>Bacillati</taxon>
        <taxon>Actinomycetota</taxon>
        <taxon>Actinomycetes</taxon>
        <taxon>Cryptosporangiales</taxon>
        <taxon>Cryptosporangiaceae</taxon>
        <taxon>Cryptosporangium</taxon>
    </lineage>
</organism>
<name>A0ABP6SSK3_9ACTN</name>
<dbReference type="Proteomes" id="UP001501676">
    <property type="component" value="Unassembled WGS sequence"/>
</dbReference>
<feature type="domain" description="AB hydrolase-1" evidence="2">
    <location>
        <begin position="33"/>
        <end position="139"/>
    </location>
</feature>
<dbReference type="RefSeq" id="WP_345726725.1">
    <property type="nucleotide sequence ID" value="NZ_BAAAYN010000006.1"/>
</dbReference>
<protein>
    <submittedName>
        <fullName evidence="3">Alpha/beta hydrolase</fullName>
    </submittedName>
</protein>
<evidence type="ECO:0000256" key="1">
    <source>
        <dbReference type="ARBA" id="ARBA00022801"/>
    </source>
</evidence>
<evidence type="ECO:0000259" key="2">
    <source>
        <dbReference type="Pfam" id="PF00561"/>
    </source>
</evidence>
<proteinExistence type="predicted"/>
<keyword evidence="4" id="KW-1185">Reference proteome</keyword>
<dbReference type="InterPro" id="IPR029058">
    <property type="entry name" value="AB_hydrolase_fold"/>
</dbReference>
<keyword evidence="1 3" id="KW-0378">Hydrolase</keyword>
<dbReference type="PANTHER" id="PTHR43329">
    <property type="entry name" value="EPOXIDE HYDROLASE"/>
    <property type="match status" value="1"/>
</dbReference>
<gene>
    <name evidence="3" type="ORF">GCM10020369_09590</name>
</gene>
<accession>A0ABP6SSK3</accession>
<comment type="caution">
    <text evidence="3">The sequence shown here is derived from an EMBL/GenBank/DDBJ whole genome shotgun (WGS) entry which is preliminary data.</text>
</comment>
<sequence length="329" mass="35696">MSLSRPAGSPGPGGRLVDVGEQRLWVLECGAGPAVVFCHGFPGLGYSWRRQLPVLAEHGFRAVAPDMRGYGGSDRPADPGSYDRRSTVADMVGLLDALGIEQAVFVGHDFGAGLVWDLPQWAPGRVRGLVVLSVPRAAPGRARPTDVYAAVGARHFFHLHYFQQAGVADAELDAAPEAFLRRVFWALGGGGSYADVFSHPAQGNGYLDVLPEAPPLPWPWLPRDEFDVYVDVFGRTGFTGGLNWYRAADHVWREKLTRPDEPVTVPTLFVTGNRDPVALIMGEAALRAMRESVPGLRGVHVLPGAGHFVQMEAADEVNRLMLNFLATLR</sequence>
<reference evidence="4" key="1">
    <citation type="journal article" date="2019" name="Int. J. Syst. Evol. Microbiol.">
        <title>The Global Catalogue of Microorganisms (GCM) 10K type strain sequencing project: providing services to taxonomists for standard genome sequencing and annotation.</title>
        <authorList>
            <consortium name="The Broad Institute Genomics Platform"/>
            <consortium name="The Broad Institute Genome Sequencing Center for Infectious Disease"/>
            <person name="Wu L."/>
            <person name="Ma J."/>
        </authorList>
    </citation>
    <scope>NUCLEOTIDE SEQUENCE [LARGE SCALE GENOMIC DNA]</scope>
    <source>
        <strain evidence="4">JCM 9458</strain>
    </source>
</reference>